<proteinExistence type="predicted"/>
<keyword evidence="2" id="KW-0520">NAD</keyword>
<dbReference type="Pfam" id="PF02826">
    <property type="entry name" value="2-Hacid_dh_C"/>
    <property type="match status" value="1"/>
</dbReference>
<dbReference type="PANTHER" id="PTHR43333:SF1">
    <property type="entry name" value="D-ISOMER SPECIFIC 2-HYDROXYACID DEHYDROGENASE NAD-BINDING DOMAIN-CONTAINING PROTEIN"/>
    <property type="match status" value="1"/>
</dbReference>
<evidence type="ECO:0000259" key="3">
    <source>
        <dbReference type="Pfam" id="PF02826"/>
    </source>
</evidence>
<organism evidence="4 5">
    <name type="scientific">Sutcliffiella cohnii</name>
    <dbReference type="NCBI Taxonomy" id="33932"/>
    <lineage>
        <taxon>Bacteria</taxon>
        <taxon>Bacillati</taxon>
        <taxon>Bacillota</taxon>
        <taxon>Bacilli</taxon>
        <taxon>Bacillales</taxon>
        <taxon>Bacillaceae</taxon>
        <taxon>Sutcliffiella</taxon>
    </lineage>
</organism>
<dbReference type="Proteomes" id="UP000215224">
    <property type="component" value="Chromosome"/>
</dbReference>
<evidence type="ECO:0000256" key="1">
    <source>
        <dbReference type="ARBA" id="ARBA00023002"/>
    </source>
</evidence>
<dbReference type="InterPro" id="IPR006140">
    <property type="entry name" value="D-isomer_DH_NAD-bd"/>
</dbReference>
<name>A0A223KMP3_9BACI</name>
<evidence type="ECO:0000313" key="5">
    <source>
        <dbReference type="Proteomes" id="UP000215224"/>
    </source>
</evidence>
<dbReference type="EMBL" id="CP018866">
    <property type="protein sequence ID" value="AST90742.1"/>
    <property type="molecule type" value="Genomic_DNA"/>
</dbReference>
<keyword evidence="1" id="KW-0560">Oxidoreductase</keyword>
<reference evidence="4 5" key="1">
    <citation type="submission" date="2016-12" db="EMBL/GenBank/DDBJ databases">
        <title>The whole genome sequencing and assembly of Bacillus cohnii DSM 6307T strain.</title>
        <authorList>
            <person name="Lee Y.-J."/>
            <person name="Yi H."/>
            <person name="Bahn Y.-S."/>
            <person name="Kim J.F."/>
            <person name="Lee D.-W."/>
        </authorList>
    </citation>
    <scope>NUCLEOTIDE SEQUENCE [LARGE SCALE GENOMIC DNA]</scope>
    <source>
        <strain evidence="4 5">DSM 6307</strain>
    </source>
</reference>
<dbReference type="GO" id="GO:0016491">
    <property type="term" value="F:oxidoreductase activity"/>
    <property type="evidence" value="ECO:0007669"/>
    <property type="project" value="UniProtKB-KW"/>
</dbReference>
<sequence length="311" mass="35626">MNINNILVAGNYEQQFQEQLPQEVMKHFRFVTLDKITEEDLRWADAYVGSKPSDHFHPSQFKWVHSFNAGVNNYLDGIDGWFETNIILTRTVCSFGERISEYCLSYVLRDLQFQDYFAEKQMEKIWEPKTPKMVKNETFVIFGTGEIGQKVAETFSFFGADVYGVSKSGTKKSFFKEVVQSSNAESVLNKANWIISTLPYTKETNKLFDRKMFSYMNDVGFINVGRGSTVDEAALIEALNDGNVRSAVLDVTSIEPLPENSKLWERNDVKLTPHISAVTEISEAITCFLQTFQNLKNEMPLMNRVDITKGY</sequence>
<dbReference type="KEGG" id="bcoh:BC6307_05310"/>
<evidence type="ECO:0000256" key="2">
    <source>
        <dbReference type="ARBA" id="ARBA00023027"/>
    </source>
</evidence>
<dbReference type="PANTHER" id="PTHR43333">
    <property type="entry name" value="2-HACID_DH_C DOMAIN-CONTAINING PROTEIN"/>
    <property type="match status" value="1"/>
</dbReference>
<protein>
    <submittedName>
        <fullName evidence="4">D-2-hydroxyacid dehydrogenase</fullName>
    </submittedName>
</protein>
<dbReference type="InterPro" id="IPR036291">
    <property type="entry name" value="NAD(P)-bd_dom_sf"/>
</dbReference>
<dbReference type="GO" id="GO:0051287">
    <property type="term" value="F:NAD binding"/>
    <property type="evidence" value="ECO:0007669"/>
    <property type="project" value="InterPro"/>
</dbReference>
<dbReference type="STRING" id="1314751.GCA_001591425_00669"/>
<dbReference type="RefSeq" id="WP_066412069.1">
    <property type="nucleotide sequence ID" value="NZ_CP018866.1"/>
</dbReference>
<dbReference type="Gene3D" id="3.40.50.720">
    <property type="entry name" value="NAD(P)-binding Rossmann-like Domain"/>
    <property type="match status" value="2"/>
</dbReference>
<feature type="domain" description="D-isomer specific 2-hydroxyacid dehydrogenase NAD-binding" evidence="3">
    <location>
        <begin position="115"/>
        <end position="276"/>
    </location>
</feature>
<dbReference type="AlphaFoldDB" id="A0A223KMP3"/>
<evidence type="ECO:0000313" key="4">
    <source>
        <dbReference type="EMBL" id="AST90742.1"/>
    </source>
</evidence>
<dbReference type="SUPFAM" id="SSF51735">
    <property type="entry name" value="NAD(P)-binding Rossmann-fold domains"/>
    <property type="match status" value="1"/>
</dbReference>
<dbReference type="CDD" id="cd05300">
    <property type="entry name" value="2-Hacid_dh_1"/>
    <property type="match status" value="1"/>
</dbReference>
<accession>A0A223KMP3</accession>
<gene>
    <name evidence="4" type="ORF">BC6307_05310</name>
</gene>
<keyword evidence="5" id="KW-1185">Reference proteome</keyword>